<dbReference type="EMBL" id="JABFCZ010000006">
    <property type="protein sequence ID" value="MBD1545980.1"/>
    <property type="molecule type" value="Genomic_DNA"/>
</dbReference>
<dbReference type="GO" id="GO:0003700">
    <property type="term" value="F:DNA-binding transcription factor activity"/>
    <property type="evidence" value="ECO:0007669"/>
    <property type="project" value="TreeGrafter"/>
</dbReference>
<dbReference type="InterPro" id="IPR050109">
    <property type="entry name" value="HTH-type_TetR-like_transc_reg"/>
</dbReference>
<organism evidence="6 7">
    <name type="scientific">Roseibium aggregatum</name>
    <dbReference type="NCBI Taxonomy" id="187304"/>
    <lineage>
        <taxon>Bacteria</taxon>
        <taxon>Pseudomonadati</taxon>
        <taxon>Pseudomonadota</taxon>
        <taxon>Alphaproteobacteria</taxon>
        <taxon>Hyphomicrobiales</taxon>
        <taxon>Stappiaceae</taxon>
        <taxon>Roseibium</taxon>
    </lineage>
</organism>
<dbReference type="PROSITE" id="PS50977">
    <property type="entry name" value="HTH_TETR_2"/>
    <property type="match status" value="1"/>
</dbReference>
<dbReference type="Proteomes" id="UP000598467">
    <property type="component" value="Unassembled WGS sequence"/>
</dbReference>
<dbReference type="PANTHER" id="PTHR30055:SF148">
    <property type="entry name" value="TETR-FAMILY TRANSCRIPTIONAL REGULATOR"/>
    <property type="match status" value="1"/>
</dbReference>
<dbReference type="SUPFAM" id="SSF46689">
    <property type="entry name" value="Homeodomain-like"/>
    <property type="match status" value="1"/>
</dbReference>
<name>A0A926S5B6_9HYPH</name>
<sequence length="199" mass="21784">MKNPSPETATEAGRPQEVRVTRALLESALQELSVSGYEATTIARLAARAKTSKQAVYRRWADKPALIADAIRHALAEANPAPPQRGSVAQDLRVCLGNTVSALQDTPLGDAIRALVPLRKHPELDAVLTEAEDARRLILRQIFIATPFEAHMETRIDLLLGLIYFKLHIRGQRVTDTDIETAIQLVLGLTPPRAPVPVP</sequence>
<evidence type="ECO:0000313" key="7">
    <source>
        <dbReference type="Proteomes" id="UP000598467"/>
    </source>
</evidence>
<comment type="caution">
    <text evidence="6">The sequence shown here is derived from an EMBL/GenBank/DDBJ whole genome shotgun (WGS) entry which is preliminary data.</text>
</comment>
<keyword evidence="3" id="KW-0804">Transcription</keyword>
<dbReference type="InterPro" id="IPR009057">
    <property type="entry name" value="Homeodomain-like_sf"/>
</dbReference>
<dbReference type="InterPro" id="IPR001647">
    <property type="entry name" value="HTH_TetR"/>
</dbReference>
<dbReference type="PANTHER" id="PTHR30055">
    <property type="entry name" value="HTH-TYPE TRANSCRIPTIONAL REGULATOR RUTR"/>
    <property type="match status" value="1"/>
</dbReference>
<feature type="DNA-binding region" description="H-T-H motif" evidence="4">
    <location>
        <begin position="41"/>
        <end position="60"/>
    </location>
</feature>
<evidence type="ECO:0000313" key="6">
    <source>
        <dbReference type="EMBL" id="MBD1545980.1"/>
    </source>
</evidence>
<dbReference type="AlphaFoldDB" id="A0A926S5B6"/>
<dbReference type="InterPro" id="IPR011075">
    <property type="entry name" value="TetR_C"/>
</dbReference>
<dbReference type="RefSeq" id="WP_190290648.1">
    <property type="nucleotide sequence ID" value="NZ_JABFCZ010000006.1"/>
</dbReference>
<evidence type="ECO:0000259" key="5">
    <source>
        <dbReference type="PROSITE" id="PS50977"/>
    </source>
</evidence>
<gene>
    <name evidence="6" type="ORF">HK439_06880</name>
</gene>
<evidence type="ECO:0000256" key="3">
    <source>
        <dbReference type="ARBA" id="ARBA00023163"/>
    </source>
</evidence>
<dbReference type="Pfam" id="PF16859">
    <property type="entry name" value="TetR_C_11"/>
    <property type="match status" value="1"/>
</dbReference>
<reference evidence="6" key="1">
    <citation type="submission" date="2020-05" db="EMBL/GenBank/DDBJ databases">
        <title>Identification of trans-AT polyketide cluster in two marine bacteria, producers of a novel glutaramide-containing polyketide sesbanimide D and analogs.</title>
        <authorList>
            <person name="Kacar D."/>
            <person name="Rodriguez P."/>
            <person name="Canedo L."/>
            <person name="Gonzalez E."/>
            <person name="Galan B."/>
            <person name="De La Calle F."/>
            <person name="Garcia J.L."/>
        </authorList>
    </citation>
    <scope>NUCLEOTIDE SEQUENCE</scope>
    <source>
        <strain evidence="6">PHM038</strain>
    </source>
</reference>
<evidence type="ECO:0000256" key="1">
    <source>
        <dbReference type="ARBA" id="ARBA00023015"/>
    </source>
</evidence>
<feature type="domain" description="HTH tetR-type" evidence="5">
    <location>
        <begin position="18"/>
        <end position="78"/>
    </location>
</feature>
<evidence type="ECO:0000256" key="2">
    <source>
        <dbReference type="ARBA" id="ARBA00023125"/>
    </source>
</evidence>
<dbReference type="Gene3D" id="1.10.357.10">
    <property type="entry name" value="Tetracycline Repressor, domain 2"/>
    <property type="match status" value="1"/>
</dbReference>
<evidence type="ECO:0000256" key="4">
    <source>
        <dbReference type="PROSITE-ProRule" id="PRU00335"/>
    </source>
</evidence>
<dbReference type="GO" id="GO:0000976">
    <property type="term" value="F:transcription cis-regulatory region binding"/>
    <property type="evidence" value="ECO:0007669"/>
    <property type="project" value="TreeGrafter"/>
</dbReference>
<keyword evidence="1" id="KW-0805">Transcription regulation</keyword>
<dbReference type="Pfam" id="PF00440">
    <property type="entry name" value="TetR_N"/>
    <property type="match status" value="1"/>
</dbReference>
<proteinExistence type="predicted"/>
<keyword evidence="2 4" id="KW-0238">DNA-binding</keyword>
<accession>A0A926S5B6</accession>
<protein>
    <submittedName>
        <fullName evidence="6">TetR/AcrR family transcriptional regulator</fullName>
    </submittedName>
</protein>